<dbReference type="RefSeq" id="WP_128531463.1">
    <property type="nucleotide sequence ID" value="NZ_SBIW01000001.1"/>
</dbReference>
<organism evidence="2 3">
    <name type="scientific">Mucilaginibacter gilvus</name>
    <dbReference type="NCBI Taxonomy" id="2305909"/>
    <lineage>
        <taxon>Bacteria</taxon>
        <taxon>Pseudomonadati</taxon>
        <taxon>Bacteroidota</taxon>
        <taxon>Sphingobacteriia</taxon>
        <taxon>Sphingobacteriales</taxon>
        <taxon>Sphingobacteriaceae</taxon>
        <taxon>Mucilaginibacter</taxon>
    </lineage>
</organism>
<feature type="signal peptide" evidence="1">
    <location>
        <begin position="1"/>
        <end position="21"/>
    </location>
</feature>
<dbReference type="GO" id="GO:0004180">
    <property type="term" value="F:carboxypeptidase activity"/>
    <property type="evidence" value="ECO:0007669"/>
    <property type="project" value="UniProtKB-KW"/>
</dbReference>
<keyword evidence="2" id="KW-0378">Hydrolase</keyword>
<dbReference type="EMBL" id="SBIW01000001">
    <property type="protein sequence ID" value="RWY56955.1"/>
    <property type="molecule type" value="Genomic_DNA"/>
</dbReference>
<dbReference type="AlphaFoldDB" id="A0A3S3UXH6"/>
<keyword evidence="2" id="KW-0645">Protease</keyword>
<keyword evidence="2" id="KW-0121">Carboxypeptidase</keyword>
<comment type="caution">
    <text evidence="2">The sequence shown here is derived from an EMBL/GenBank/DDBJ whole genome shotgun (WGS) entry which is preliminary data.</text>
</comment>
<reference evidence="2 3" key="1">
    <citation type="submission" date="2019-01" db="EMBL/GenBank/DDBJ databases">
        <title>Mucilaginibacter antarcticum sp. nov., isolated from antarctic soil.</title>
        <authorList>
            <person name="Yan Y.-Q."/>
            <person name="Du Z.-J."/>
        </authorList>
    </citation>
    <scope>NUCLEOTIDE SEQUENCE [LARGE SCALE GENOMIC DNA]</scope>
    <source>
        <strain evidence="2 3">F01003</strain>
    </source>
</reference>
<sequence length="907" mass="99616">MNFKRSVLFILLLIAFSPAFAQRDTVGLNTIVTKTTKLITSYPFEKVYLHLDKPYYAAGDTIWFKAYVTIDQHSPTILSNIVYVDIANNQDSITRFIKLPVLNGVANGNIALTPADFKQGNYHLRAYTAYMRNYDPDYYFNKNLVIGNPVDKDIVTNVSFSSSEAAGLTKVAANVAYKDARESLPLLNKKVSWTVVANSEELFKGKGTTDDNGVFKAEFSGAPASLKGASLVAVIDMGNRKAITSTFALKTAASGKDVQFFPEGGELIIGVRSKIAFKAVNSNGLGVDVKGSVTDNEGAVLANLNSQHLGMGIFALMPENGKTYKVNIQFADGTKAVYDLPRIKASGINLSVFNNDADNLNIKLSANDSYFQLNQGKIYYIIAQNGGAVYFAGQTKLDAAIYSASIPKSKFPTGVVQLTLLTDHGVALCERVAFVQHNDALNVSIASAAKTYNVRQKVKLNILAKNKALPVAGTFSVSVIDETKVPFDENAETTILTSTLLTSELKGYIEKPNYYFISKDANAAENLDILMLTQGYRRVSYRNVLANKVPQITVFPEQNGLEISGVLRNNTGMTIAKGYLRLQVPSRNFYAETTTDMVGNYKFSKLNFIDSSKVIISARSSANGKNLVVTANPETFQYPSKNNMAFDEVANIDSTFKPYLENSLKQYKNTHQLKEVVIKANPIKKTGHSDYSVFTGLPMLADQEYLAANMRNCANLYLCLQTMIMGTTIDDNKLYFMKNYNSQDKKPIQIFVNGMPVDLSYLNSVMVSNVESVEVFKSAGFSGIDDLYGTSGIVEINLKKAPKGTKISFAELQELIPPPNILSISPVGYAINREFYAPKYDVPKPGTLGGDLRSTVYWAPKVTTDKATGATAIEYYNADGHGTYRATIEGMDVDGNLGRYVYRYTVK</sequence>
<dbReference type="OrthoDB" id="609485at2"/>
<feature type="chain" id="PRO_5018659929" evidence="1">
    <location>
        <begin position="22"/>
        <end position="907"/>
    </location>
</feature>
<keyword evidence="3" id="KW-1185">Reference proteome</keyword>
<dbReference type="Gene3D" id="2.60.40.1930">
    <property type="match status" value="1"/>
</dbReference>
<proteinExistence type="predicted"/>
<keyword evidence="1" id="KW-0732">Signal</keyword>
<accession>A0A3S3UXH6</accession>
<dbReference type="SUPFAM" id="SSF56935">
    <property type="entry name" value="Porins"/>
    <property type="match status" value="1"/>
</dbReference>
<evidence type="ECO:0000313" key="2">
    <source>
        <dbReference type="EMBL" id="RWY56955.1"/>
    </source>
</evidence>
<gene>
    <name evidence="2" type="ORF">EPL05_00030</name>
</gene>
<protein>
    <submittedName>
        <fullName evidence="2">Carboxypeptidase regulatory-like domain-containing protein</fullName>
    </submittedName>
</protein>
<name>A0A3S3UXH6_9SPHI</name>
<evidence type="ECO:0000313" key="3">
    <source>
        <dbReference type="Proteomes" id="UP000286701"/>
    </source>
</evidence>
<evidence type="ECO:0000256" key="1">
    <source>
        <dbReference type="SAM" id="SignalP"/>
    </source>
</evidence>
<dbReference type="Proteomes" id="UP000286701">
    <property type="component" value="Unassembled WGS sequence"/>
</dbReference>